<feature type="chain" id="PRO_5005253892" evidence="1">
    <location>
        <begin position="22"/>
        <end position="288"/>
    </location>
</feature>
<feature type="signal peptide" evidence="1">
    <location>
        <begin position="1"/>
        <end position="21"/>
    </location>
</feature>
<dbReference type="STRING" id="320778.ABT57_16345"/>
<comment type="caution">
    <text evidence="3">The sequence shown here is derived from an EMBL/GenBank/DDBJ whole genome shotgun (WGS) entry which is preliminary data.</text>
</comment>
<reference evidence="3 4" key="1">
    <citation type="submission" date="2015-05" db="EMBL/GenBank/DDBJ databases">
        <title>Photobacterium galathea sp. nov.</title>
        <authorList>
            <person name="Machado H."/>
            <person name="Gram L."/>
        </authorList>
    </citation>
    <scope>NUCLEOTIDE SEQUENCE [LARGE SCALE GENOMIC DNA]</scope>
    <source>
        <strain evidence="3 4">DSM 22954</strain>
    </source>
</reference>
<dbReference type="PANTHER" id="PTHR42951:SF14">
    <property type="entry name" value="METALLO-BETA-LACTAMASE SUPERFAMILY PROTEIN"/>
    <property type="match status" value="1"/>
</dbReference>
<dbReference type="SMART" id="SM00849">
    <property type="entry name" value="Lactamase_B"/>
    <property type="match status" value="1"/>
</dbReference>
<gene>
    <name evidence="3" type="ORF">ABT57_16345</name>
</gene>
<evidence type="ECO:0000313" key="4">
    <source>
        <dbReference type="Proteomes" id="UP000035909"/>
    </source>
</evidence>
<dbReference type="PATRIC" id="fig|320778.3.peg.3554"/>
<evidence type="ECO:0000259" key="2">
    <source>
        <dbReference type="SMART" id="SM00849"/>
    </source>
</evidence>
<dbReference type="InterPro" id="IPR001279">
    <property type="entry name" value="Metallo-B-lactamas"/>
</dbReference>
<proteinExistence type="predicted"/>
<keyword evidence="1" id="KW-0732">Signal</keyword>
<dbReference type="InterPro" id="IPR050855">
    <property type="entry name" value="NDM-1-like"/>
</dbReference>
<dbReference type="InterPro" id="IPR036866">
    <property type="entry name" value="RibonucZ/Hydroxyglut_hydro"/>
</dbReference>
<dbReference type="PANTHER" id="PTHR42951">
    <property type="entry name" value="METALLO-BETA-LACTAMASE DOMAIN-CONTAINING"/>
    <property type="match status" value="1"/>
</dbReference>
<dbReference type="Pfam" id="PF00753">
    <property type="entry name" value="Lactamase_B"/>
    <property type="match status" value="1"/>
</dbReference>
<dbReference type="Proteomes" id="UP000035909">
    <property type="component" value="Unassembled WGS sequence"/>
</dbReference>
<sequence length="288" mass="31276">MIKPTLLATSLLLAVSSTANASTPLTLDVYNADGNSFHVNSTLVYGEHEAMVVDTGFTKADAMRIAAKVLDSGKELKTIFISQADPDYYFGAEVLHELFPEAKILTTPGVKKAIEENLAGKLTYWGPKMGANAPVHPVTLTAFTGNTLTVDGYKVEIHSQKGELDHRPYLWIPSSKAVLGNVAVYGNVHLWMADAQTDAMQRAWAEQLQDIQALQPDIVIPGHMKAGTKLNADTIGFSLRYLQAFKAEKQASKNSDALISKMTAQYPDAALPMALSIGAKVHMGEMKW</sequence>
<organism evidence="3 4">
    <name type="scientific">Photobacterium ganghwense</name>
    <dbReference type="NCBI Taxonomy" id="320778"/>
    <lineage>
        <taxon>Bacteria</taxon>
        <taxon>Pseudomonadati</taxon>
        <taxon>Pseudomonadota</taxon>
        <taxon>Gammaproteobacteria</taxon>
        <taxon>Vibrionales</taxon>
        <taxon>Vibrionaceae</taxon>
        <taxon>Photobacterium</taxon>
    </lineage>
</organism>
<protein>
    <submittedName>
        <fullName evidence="3">Beta-lactamase</fullName>
    </submittedName>
</protein>
<feature type="domain" description="Metallo-beta-lactamase" evidence="2">
    <location>
        <begin position="38"/>
        <end position="223"/>
    </location>
</feature>
<evidence type="ECO:0000313" key="3">
    <source>
        <dbReference type="EMBL" id="KLV08347.1"/>
    </source>
</evidence>
<name>A0A0J1K1M7_9GAMM</name>
<dbReference type="Gene3D" id="3.60.15.10">
    <property type="entry name" value="Ribonuclease Z/Hydroxyacylglutathione hydrolase-like"/>
    <property type="match status" value="1"/>
</dbReference>
<keyword evidence="4" id="KW-1185">Reference proteome</keyword>
<accession>A0A0J1K1M7</accession>
<dbReference type="OrthoDB" id="8441428at2"/>
<evidence type="ECO:0000256" key="1">
    <source>
        <dbReference type="SAM" id="SignalP"/>
    </source>
</evidence>
<dbReference type="RefSeq" id="WP_047886235.1">
    <property type="nucleotide sequence ID" value="NZ_LDOU01000015.1"/>
</dbReference>
<dbReference type="CDD" id="cd07739">
    <property type="entry name" value="metallo-hydrolase-like_MBL-fold"/>
    <property type="match status" value="1"/>
</dbReference>
<dbReference type="EMBL" id="LDOU01000015">
    <property type="protein sequence ID" value="KLV08347.1"/>
    <property type="molecule type" value="Genomic_DNA"/>
</dbReference>
<dbReference type="AlphaFoldDB" id="A0A0J1K1M7"/>
<dbReference type="SUPFAM" id="SSF56281">
    <property type="entry name" value="Metallo-hydrolase/oxidoreductase"/>
    <property type="match status" value="1"/>
</dbReference>